<keyword evidence="2" id="KW-1133">Transmembrane helix</keyword>
<evidence type="ECO:0000313" key="4">
    <source>
        <dbReference type="Proteomes" id="UP001164705"/>
    </source>
</evidence>
<gene>
    <name evidence="3" type="ORF">N7U66_02880</name>
</gene>
<keyword evidence="2" id="KW-0472">Membrane</keyword>
<name>A0A9E8SHF4_9FLAO</name>
<protein>
    <submittedName>
        <fullName evidence="3">Uncharacterized protein</fullName>
    </submittedName>
</protein>
<feature type="transmembrane region" description="Helical" evidence="2">
    <location>
        <begin position="6"/>
        <end position="26"/>
    </location>
</feature>
<dbReference type="RefSeq" id="WP_267677242.1">
    <property type="nucleotide sequence ID" value="NZ_CP113088.1"/>
</dbReference>
<dbReference type="AlphaFoldDB" id="A0A9E8SHF4"/>
<evidence type="ECO:0000313" key="3">
    <source>
        <dbReference type="EMBL" id="WAC02645.1"/>
    </source>
</evidence>
<proteinExistence type="predicted"/>
<keyword evidence="4" id="KW-1185">Reference proteome</keyword>
<feature type="region of interest" description="Disordered" evidence="1">
    <location>
        <begin position="137"/>
        <end position="170"/>
    </location>
</feature>
<accession>A0A9E8SHF4</accession>
<reference evidence="3" key="1">
    <citation type="submission" date="2022-11" db="EMBL/GenBank/DDBJ databases">
        <title>Lacinutrix neustonica HL-RS19T sp. nov., isolated from the surface microlayer sample of brackish Lake Shihwa.</title>
        <authorList>
            <person name="Choi J.Y."/>
            <person name="Hwang C.Y."/>
        </authorList>
    </citation>
    <scope>NUCLEOTIDE SEQUENCE</scope>
    <source>
        <strain evidence="3">HL-RS19</strain>
    </source>
</reference>
<dbReference type="EMBL" id="CP113088">
    <property type="protein sequence ID" value="WAC02645.1"/>
    <property type="molecule type" value="Genomic_DNA"/>
</dbReference>
<organism evidence="3 4">
    <name type="scientific">Lacinutrix neustonica</name>
    <dbReference type="NCBI Taxonomy" id="2980107"/>
    <lineage>
        <taxon>Bacteria</taxon>
        <taxon>Pseudomonadati</taxon>
        <taxon>Bacteroidota</taxon>
        <taxon>Flavobacteriia</taxon>
        <taxon>Flavobacteriales</taxon>
        <taxon>Flavobacteriaceae</taxon>
        <taxon>Lacinutrix</taxon>
    </lineage>
</organism>
<evidence type="ECO:0000256" key="1">
    <source>
        <dbReference type="SAM" id="MobiDB-lite"/>
    </source>
</evidence>
<keyword evidence="2" id="KW-0812">Transmembrane</keyword>
<dbReference type="KEGG" id="lnu:N7U66_02880"/>
<sequence>MKNLGSLILGLIIGALIMYFFFCSGVKAMEAEIIKPKGVITAKEAMVLDRAFNSRHTLISDSIVKREDNRSAWWSLEDMRNYLNYAENQSKELGYTMDGVRVYLGAYPDTTVDSTTTVGYTTLFIAPTSSEVGLKGGAGASFRADGGDVPGGDPLNDGGDGYPPSANYPQ</sequence>
<dbReference type="Proteomes" id="UP001164705">
    <property type="component" value="Chromosome"/>
</dbReference>
<evidence type="ECO:0000256" key="2">
    <source>
        <dbReference type="SAM" id="Phobius"/>
    </source>
</evidence>